<dbReference type="Proteomes" id="UP000789405">
    <property type="component" value="Unassembled WGS sequence"/>
</dbReference>
<keyword evidence="3" id="KW-1185">Reference proteome</keyword>
<evidence type="ECO:0000313" key="2">
    <source>
        <dbReference type="EMBL" id="CAG8815174.1"/>
    </source>
</evidence>
<comment type="caution">
    <text evidence="2">The sequence shown here is derived from an EMBL/GenBank/DDBJ whole genome shotgun (WGS) entry which is preliminary data.</text>
</comment>
<evidence type="ECO:0000256" key="1">
    <source>
        <dbReference type="SAM" id="MobiDB-lite"/>
    </source>
</evidence>
<protein>
    <submittedName>
        <fullName evidence="2">27562_t:CDS:1</fullName>
    </submittedName>
</protein>
<sequence>QYNEQIDSQDNQHTYIEMANASSNQYPIVLIPSDNIETNTAQQSEDNQKSISKFFKATKRNQAVNFRENTHKDQQGNSSQIDDSEDEIIDDNSESSKVNEQLSEIQVETDDQQEQSDDSLPLEKNSKPLRIKKS</sequence>
<feature type="non-terminal residue" evidence="2">
    <location>
        <position position="134"/>
    </location>
</feature>
<feature type="compositionally biased region" description="Acidic residues" evidence="1">
    <location>
        <begin position="107"/>
        <end position="117"/>
    </location>
</feature>
<dbReference type="AlphaFoldDB" id="A0A9N9K8F1"/>
<evidence type="ECO:0000313" key="3">
    <source>
        <dbReference type="Proteomes" id="UP000789405"/>
    </source>
</evidence>
<feature type="non-terminal residue" evidence="2">
    <location>
        <position position="1"/>
    </location>
</feature>
<name>A0A9N9K8F1_9GLOM</name>
<dbReference type="EMBL" id="CAJVPY010052224">
    <property type="protein sequence ID" value="CAG8815174.1"/>
    <property type="molecule type" value="Genomic_DNA"/>
</dbReference>
<organism evidence="2 3">
    <name type="scientific">Dentiscutata erythropus</name>
    <dbReference type="NCBI Taxonomy" id="1348616"/>
    <lineage>
        <taxon>Eukaryota</taxon>
        <taxon>Fungi</taxon>
        <taxon>Fungi incertae sedis</taxon>
        <taxon>Mucoromycota</taxon>
        <taxon>Glomeromycotina</taxon>
        <taxon>Glomeromycetes</taxon>
        <taxon>Diversisporales</taxon>
        <taxon>Gigasporaceae</taxon>
        <taxon>Dentiscutata</taxon>
    </lineage>
</organism>
<accession>A0A9N9K8F1</accession>
<gene>
    <name evidence="2" type="ORF">DERYTH_LOCUS26074</name>
</gene>
<proteinExistence type="predicted"/>
<reference evidence="2" key="1">
    <citation type="submission" date="2021-06" db="EMBL/GenBank/DDBJ databases">
        <authorList>
            <person name="Kallberg Y."/>
            <person name="Tangrot J."/>
            <person name="Rosling A."/>
        </authorList>
    </citation>
    <scope>NUCLEOTIDE SEQUENCE</scope>
    <source>
        <strain evidence="2">MA453B</strain>
    </source>
</reference>
<feature type="region of interest" description="Disordered" evidence="1">
    <location>
        <begin position="66"/>
        <end position="134"/>
    </location>
</feature>
<feature type="compositionally biased region" description="Acidic residues" evidence="1">
    <location>
        <begin position="82"/>
        <end position="93"/>
    </location>
</feature>